<organism evidence="7 8">
    <name type="scientific">Acidihalobacter aeolianus</name>
    <dbReference type="NCBI Taxonomy" id="2792603"/>
    <lineage>
        <taxon>Bacteria</taxon>
        <taxon>Pseudomonadati</taxon>
        <taxon>Pseudomonadota</taxon>
        <taxon>Gammaproteobacteria</taxon>
        <taxon>Chromatiales</taxon>
        <taxon>Ectothiorhodospiraceae</taxon>
        <taxon>Acidihalobacter</taxon>
    </lineage>
</organism>
<evidence type="ECO:0000259" key="6">
    <source>
        <dbReference type="SMART" id="SM00732"/>
    </source>
</evidence>
<comment type="function">
    <text evidence="5">Could be a nuclease involved in processing of the 5'-end of pre-16S rRNA.</text>
</comment>
<dbReference type="HAMAP" id="MF_00651">
    <property type="entry name" value="Nuclease_YqgF"/>
    <property type="match status" value="1"/>
</dbReference>
<dbReference type="PANTHER" id="PTHR33317">
    <property type="entry name" value="POLYNUCLEOTIDYL TRANSFERASE, RIBONUCLEASE H-LIKE SUPERFAMILY PROTEIN"/>
    <property type="match status" value="1"/>
</dbReference>
<evidence type="ECO:0000256" key="5">
    <source>
        <dbReference type="HAMAP-Rule" id="MF_00651"/>
    </source>
</evidence>
<comment type="subcellular location">
    <subcellularLocation>
        <location evidence="5">Cytoplasm</location>
    </subcellularLocation>
</comment>
<feature type="domain" description="YqgF/RNase H-like" evidence="6">
    <location>
        <begin position="5"/>
        <end position="105"/>
    </location>
</feature>
<dbReference type="InterPro" id="IPR006641">
    <property type="entry name" value="YqgF/RNaseH-like_dom"/>
</dbReference>
<dbReference type="SMART" id="SM00732">
    <property type="entry name" value="YqgFc"/>
    <property type="match status" value="1"/>
</dbReference>
<dbReference type="SUPFAM" id="SSF53098">
    <property type="entry name" value="Ribonuclease H-like"/>
    <property type="match status" value="1"/>
</dbReference>
<keyword evidence="3 5" id="KW-0540">Nuclease</keyword>
<protein>
    <recommendedName>
        <fullName evidence="5">Putative pre-16S rRNA nuclease</fullName>
        <ecNumber evidence="5">3.1.-.-</ecNumber>
    </recommendedName>
</protein>
<dbReference type="Pfam" id="PF03652">
    <property type="entry name" value="RuvX"/>
    <property type="match status" value="1"/>
</dbReference>
<name>A0A1D8KAU8_9GAMM</name>
<keyword evidence="2 5" id="KW-0690">Ribosome biogenesis</keyword>
<dbReference type="Proteomes" id="UP000095342">
    <property type="component" value="Chromosome"/>
</dbReference>
<accession>A0A1D8KAU8</accession>
<dbReference type="InterPro" id="IPR005227">
    <property type="entry name" value="YqgF"/>
</dbReference>
<keyword evidence="8" id="KW-1185">Reference proteome</keyword>
<dbReference type="EC" id="3.1.-.-" evidence="5"/>
<evidence type="ECO:0000256" key="4">
    <source>
        <dbReference type="ARBA" id="ARBA00022801"/>
    </source>
</evidence>
<reference evidence="7 8" key="1">
    <citation type="submission" date="2016-09" db="EMBL/GenBank/DDBJ databases">
        <title>Acidihalobacter prosperus V6 (DSM14174).</title>
        <authorList>
            <person name="Khaleque H.N."/>
            <person name="Ramsay J.P."/>
            <person name="Murphy R.J.T."/>
            <person name="Kaksonen A.H."/>
            <person name="Boxall N.J."/>
            <person name="Watkin E.L.J."/>
        </authorList>
    </citation>
    <scope>NUCLEOTIDE SEQUENCE [LARGE SCALE GENOMIC DNA]</scope>
    <source>
        <strain evidence="7 8">V6</strain>
    </source>
</reference>
<dbReference type="GO" id="GO:0004518">
    <property type="term" value="F:nuclease activity"/>
    <property type="evidence" value="ECO:0007669"/>
    <property type="project" value="UniProtKB-KW"/>
</dbReference>
<dbReference type="GO" id="GO:0000967">
    <property type="term" value="P:rRNA 5'-end processing"/>
    <property type="evidence" value="ECO:0007669"/>
    <property type="project" value="UniProtKB-UniRule"/>
</dbReference>
<dbReference type="GO" id="GO:0005829">
    <property type="term" value="C:cytosol"/>
    <property type="evidence" value="ECO:0007669"/>
    <property type="project" value="TreeGrafter"/>
</dbReference>
<comment type="similarity">
    <text evidence="5">Belongs to the YqgF HJR family.</text>
</comment>
<dbReference type="PANTHER" id="PTHR33317:SF4">
    <property type="entry name" value="POLYNUCLEOTIDYL TRANSFERASE, RIBONUCLEASE H-LIKE SUPERFAMILY PROTEIN"/>
    <property type="match status" value="1"/>
</dbReference>
<keyword evidence="1 5" id="KW-0963">Cytoplasm</keyword>
<evidence type="ECO:0000313" key="8">
    <source>
        <dbReference type="Proteomes" id="UP000095342"/>
    </source>
</evidence>
<dbReference type="EMBL" id="CP017448">
    <property type="protein sequence ID" value="AOV18100.1"/>
    <property type="molecule type" value="Genomic_DNA"/>
</dbReference>
<dbReference type="GO" id="GO:0016788">
    <property type="term" value="F:hydrolase activity, acting on ester bonds"/>
    <property type="evidence" value="ECO:0007669"/>
    <property type="project" value="UniProtKB-UniRule"/>
</dbReference>
<dbReference type="InterPro" id="IPR012337">
    <property type="entry name" value="RNaseH-like_sf"/>
</dbReference>
<dbReference type="InterPro" id="IPR037027">
    <property type="entry name" value="YqgF/RNaseH-like_dom_sf"/>
</dbReference>
<gene>
    <name evidence="7" type="ORF">BJI67_14435</name>
</gene>
<evidence type="ECO:0000256" key="3">
    <source>
        <dbReference type="ARBA" id="ARBA00022722"/>
    </source>
</evidence>
<proteinExistence type="inferred from homology"/>
<keyword evidence="4 5" id="KW-0378">Hydrolase</keyword>
<dbReference type="AlphaFoldDB" id="A0A1D8KAU8"/>
<dbReference type="KEGG" id="aaeo:BJI67_14435"/>
<evidence type="ECO:0000256" key="1">
    <source>
        <dbReference type="ARBA" id="ARBA00022490"/>
    </source>
</evidence>
<dbReference type="Gene3D" id="3.30.420.140">
    <property type="entry name" value="YqgF/RNase H-like domain"/>
    <property type="match status" value="1"/>
</dbReference>
<dbReference type="CDD" id="cd16964">
    <property type="entry name" value="YqgF"/>
    <property type="match status" value="1"/>
</dbReference>
<evidence type="ECO:0000313" key="7">
    <source>
        <dbReference type="EMBL" id="AOV18100.1"/>
    </source>
</evidence>
<sequence>MSAGGTIIGFDYGTRRTGVAVGQRLTGTARPLTTLDMPNGHPDWTAIDRLIQDWAPTGAVVGRPTRMDGSVTPLTSVAEAFAADLGRRYDLPVDLIDERLTSREAETELRQQRVAGNRGRIRKQDVDQTAAAVLLRDWLAQPPLADTDRSA</sequence>
<dbReference type="NCBIfam" id="TIGR00250">
    <property type="entry name" value="RNAse_H_YqgF"/>
    <property type="match status" value="1"/>
</dbReference>
<dbReference type="RefSeq" id="WP_070073630.1">
    <property type="nucleotide sequence ID" value="NZ_CP017448.1"/>
</dbReference>
<evidence type="ECO:0000256" key="2">
    <source>
        <dbReference type="ARBA" id="ARBA00022517"/>
    </source>
</evidence>